<protein>
    <submittedName>
        <fullName evidence="1">Uncharacterized protein</fullName>
    </submittedName>
</protein>
<keyword evidence="2" id="KW-1185">Reference proteome</keyword>
<name>A0A9P5X6G8_9AGAR</name>
<evidence type="ECO:0000313" key="2">
    <source>
        <dbReference type="Proteomes" id="UP000807342"/>
    </source>
</evidence>
<comment type="caution">
    <text evidence="1">The sequence shown here is derived from an EMBL/GenBank/DDBJ whole genome shotgun (WGS) entry which is preliminary data.</text>
</comment>
<organism evidence="1 2">
    <name type="scientific">Macrolepiota fuliginosa MF-IS2</name>
    <dbReference type="NCBI Taxonomy" id="1400762"/>
    <lineage>
        <taxon>Eukaryota</taxon>
        <taxon>Fungi</taxon>
        <taxon>Dikarya</taxon>
        <taxon>Basidiomycota</taxon>
        <taxon>Agaricomycotina</taxon>
        <taxon>Agaricomycetes</taxon>
        <taxon>Agaricomycetidae</taxon>
        <taxon>Agaricales</taxon>
        <taxon>Agaricineae</taxon>
        <taxon>Agaricaceae</taxon>
        <taxon>Macrolepiota</taxon>
    </lineage>
</organism>
<evidence type="ECO:0000313" key="1">
    <source>
        <dbReference type="EMBL" id="KAF9443701.1"/>
    </source>
</evidence>
<reference evidence="1" key="1">
    <citation type="submission" date="2020-11" db="EMBL/GenBank/DDBJ databases">
        <authorList>
            <consortium name="DOE Joint Genome Institute"/>
            <person name="Ahrendt S."/>
            <person name="Riley R."/>
            <person name="Andreopoulos W."/>
            <person name="Labutti K."/>
            <person name="Pangilinan J."/>
            <person name="Ruiz-Duenas F.J."/>
            <person name="Barrasa J.M."/>
            <person name="Sanchez-Garcia M."/>
            <person name="Camarero S."/>
            <person name="Miyauchi S."/>
            <person name="Serrano A."/>
            <person name="Linde D."/>
            <person name="Babiker R."/>
            <person name="Drula E."/>
            <person name="Ayuso-Fernandez I."/>
            <person name="Pacheco R."/>
            <person name="Padilla G."/>
            <person name="Ferreira P."/>
            <person name="Barriuso J."/>
            <person name="Kellner H."/>
            <person name="Castanera R."/>
            <person name="Alfaro M."/>
            <person name="Ramirez L."/>
            <person name="Pisabarro A.G."/>
            <person name="Kuo A."/>
            <person name="Tritt A."/>
            <person name="Lipzen A."/>
            <person name="He G."/>
            <person name="Yan M."/>
            <person name="Ng V."/>
            <person name="Cullen D."/>
            <person name="Martin F."/>
            <person name="Rosso M.-N."/>
            <person name="Henrissat B."/>
            <person name="Hibbett D."/>
            <person name="Martinez A.T."/>
            <person name="Grigoriev I.V."/>
        </authorList>
    </citation>
    <scope>NUCLEOTIDE SEQUENCE</scope>
    <source>
        <strain evidence="1">MF-IS2</strain>
    </source>
</reference>
<sequence>MGWGEAVPGARECRMAHSGRSWRCEVWEYAWNRYVEGVGHGVCRMTPTVRPQGEAPGSARLLPSHIGEVQQTSEGTGQELEVGIDQGAYLPIIL</sequence>
<proteinExistence type="predicted"/>
<dbReference type="EMBL" id="MU151443">
    <property type="protein sequence ID" value="KAF9443701.1"/>
    <property type="molecule type" value="Genomic_DNA"/>
</dbReference>
<dbReference type="AlphaFoldDB" id="A0A9P5X6G8"/>
<gene>
    <name evidence="1" type="ORF">P691DRAFT_389949</name>
</gene>
<accession>A0A9P5X6G8</accession>
<dbReference type="Proteomes" id="UP000807342">
    <property type="component" value="Unassembled WGS sequence"/>
</dbReference>